<proteinExistence type="predicted"/>
<dbReference type="AlphaFoldDB" id="A0A1I8A2X9"/>
<sequence>MLLWKAITETHLTCMDNLIFGLQHERDKIAQEGQILDKTPKEALKKASLFCATLLKNLYAYLTSPSAGNDMNVLLLSRPRYKVGEKQAVRQVLLGQEHCSSDYHRSRLRRARYVRTSKASRRAYIYPFSEFLGHQPVGTSSSVVFNHQTHEYKKHNGQLQASKRTPCPTRCCFYERYFALSILRHWVLDARIPKAQ</sequence>
<accession>A0A1I8A2X9</accession>
<keyword evidence="1" id="KW-1185">Reference proteome</keyword>
<evidence type="ECO:0000313" key="2">
    <source>
        <dbReference type="WBParaSite" id="L893_g32357.t1"/>
    </source>
</evidence>
<organism evidence="1 2">
    <name type="scientific">Steinernema glaseri</name>
    <dbReference type="NCBI Taxonomy" id="37863"/>
    <lineage>
        <taxon>Eukaryota</taxon>
        <taxon>Metazoa</taxon>
        <taxon>Ecdysozoa</taxon>
        <taxon>Nematoda</taxon>
        <taxon>Chromadorea</taxon>
        <taxon>Rhabditida</taxon>
        <taxon>Tylenchina</taxon>
        <taxon>Panagrolaimomorpha</taxon>
        <taxon>Strongyloidoidea</taxon>
        <taxon>Steinernematidae</taxon>
        <taxon>Steinernema</taxon>
    </lineage>
</organism>
<reference evidence="2" key="1">
    <citation type="submission" date="2016-11" db="UniProtKB">
        <authorList>
            <consortium name="WormBaseParasite"/>
        </authorList>
    </citation>
    <scope>IDENTIFICATION</scope>
</reference>
<protein>
    <submittedName>
        <fullName evidence="2">Helitron_like_N domain-containing protein</fullName>
    </submittedName>
</protein>
<evidence type="ECO:0000313" key="1">
    <source>
        <dbReference type="Proteomes" id="UP000095287"/>
    </source>
</evidence>
<dbReference type="Proteomes" id="UP000095287">
    <property type="component" value="Unplaced"/>
</dbReference>
<name>A0A1I8A2X9_9BILA</name>
<dbReference type="WBParaSite" id="L893_g32357.t1">
    <property type="protein sequence ID" value="L893_g32357.t1"/>
    <property type="gene ID" value="L893_g32357"/>
</dbReference>